<evidence type="ECO:0000256" key="2">
    <source>
        <dbReference type="ARBA" id="ARBA00022946"/>
    </source>
</evidence>
<name>A0A4Y7IE36_PAPSO</name>
<keyword evidence="8" id="KW-1185">Reference proteome</keyword>
<evidence type="ECO:0000313" key="8">
    <source>
        <dbReference type="Proteomes" id="UP000316621"/>
    </source>
</evidence>
<evidence type="ECO:0000259" key="6">
    <source>
        <dbReference type="PROSITE" id="PS51352"/>
    </source>
</evidence>
<dbReference type="CDD" id="cd02947">
    <property type="entry name" value="TRX_family"/>
    <property type="match status" value="1"/>
</dbReference>
<dbReference type="Gramene" id="RZC45675">
    <property type="protein sequence ID" value="RZC45675"/>
    <property type="gene ID" value="C5167_038614"/>
</dbReference>
<keyword evidence="3" id="KW-0249">Electron transport</keyword>
<dbReference type="InterPro" id="IPR013766">
    <property type="entry name" value="Thioredoxin_domain"/>
</dbReference>
<dbReference type="PRINTS" id="PR00421">
    <property type="entry name" value="THIOREDOXIN"/>
</dbReference>
<dbReference type="NCBIfam" id="TIGR01068">
    <property type="entry name" value="thioredoxin"/>
    <property type="match status" value="1"/>
</dbReference>
<dbReference type="OrthoDB" id="2121326at2759"/>
<dbReference type="PROSITE" id="PS00194">
    <property type="entry name" value="THIOREDOXIN_1"/>
    <property type="match status" value="1"/>
</dbReference>
<organism evidence="7 8">
    <name type="scientific">Papaver somniferum</name>
    <name type="common">Opium poppy</name>
    <dbReference type="NCBI Taxonomy" id="3469"/>
    <lineage>
        <taxon>Eukaryota</taxon>
        <taxon>Viridiplantae</taxon>
        <taxon>Streptophyta</taxon>
        <taxon>Embryophyta</taxon>
        <taxon>Tracheophyta</taxon>
        <taxon>Spermatophyta</taxon>
        <taxon>Magnoliopsida</taxon>
        <taxon>Ranunculales</taxon>
        <taxon>Papaveraceae</taxon>
        <taxon>Papaveroideae</taxon>
        <taxon>Papaver</taxon>
    </lineage>
</organism>
<dbReference type="EMBL" id="CM010715">
    <property type="protein sequence ID" value="RZC45675.1"/>
    <property type="molecule type" value="Genomic_DNA"/>
</dbReference>
<dbReference type="AlphaFoldDB" id="A0A4Y7IE36"/>
<dbReference type="GO" id="GO:0005737">
    <property type="term" value="C:cytoplasm"/>
    <property type="evidence" value="ECO:0007669"/>
    <property type="project" value="TreeGrafter"/>
</dbReference>
<dbReference type="InterPro" id="IPR036249">
    <property type="entry name" value="Thioredoxin-like_sf"/>
</dbReference>
<proteinExistence type="predicted"/>
<keyword evidence="2" id="KW-0809">Transit peptide</keyword>
<dbReference type="STRING" id="3469.A0A4Y7IE36"/>
<protein>
    <recommendedName>
        <fullName evidence="6">Thioredoxin domain-containing protein</fullName>
    </recommendedName>
</protein>
<accession>A0A4Y7IE36</accession>
<dbReference type="PROSITE" id="PS51352">
    <property type="entry name" value="THIOREDOXIN_2"/>
    <property type="match status" value="1"/>
</dbReference>
<dbReference type="Proteomes" id="UP000316621">
    <property type="component" value="Chromosome 1"/>
</dbReference>
<dbReference type="FunFam" id="3.40.30.10:FF:000001">
    <property type="entry name" value="Thioredoxin"/>
    <property type="match status" value="1"/>
</dbReference>
<dbReference type="InterPro" id="IPR005746">
    <property type="entry name" value="Thioredoxin"/>
</dbReference>
<dbReference type="GO" id="GO:0015035">
    <property type="term" value="F:protein-disulfide reductase activity"/>
    <property type="evidence" value="ECO:0007669"/>
    <property type="project" value="InterPro"/>
</dbReference>
<evidence type="ECO:0000256" key="1">
    <source>
        <dbReference type="ARBA" id="ARBA00022448"/>
    </source>
</evidence>
<evidence type="ECO:0000256" key="4">
    <source>
        <dbReference type="ARBA" id="ARBA00023157"/>
    </source>
</evidence>
<dbReference type="SUPFAM" id="SSF52833">
    <property type="entry name" value="Thioredoxin-like"/>
    <property type="match status" value="1"/>
</dbReference>
<dbReference type="PANTHER" id="PTHR45663">
    <property type="entry name" value="GEO12009P1"/>
    <property type="match status" value="1"/>
</dbReference>
<dbReference type="Gene3D" id="3.40.30.10">
    <property type="entry name" value="Glutaredoxin"/>
    <property type="match status" value="1"/>
</dbReference>
<keyword evidence="5" id="KW-0676">Redox-active center</keyword>
<dbReference type="PANTHER" id="PTHR45663:SF21">
    <property type="entry name" value="THIOREDOXIN M3, CHLOROPLASTIC"/>
    <property type="match status" value="1"/>
</dbReference>
<keyword evidence="1" id="KW-0813">Transport</keyword>
<gene>
    <name evidence="7" type="ORF">C5167_038614</name>
</gene>
<evidence type="ECO:0000256" key="3">
    <source>
        <dbReference type="ARBA" id="ARBA00022982"/>
    </source>
</evidence>
<dbReference type="OMA" id="YLWKSVI"/>
<keyword evidence="4" id="KW-1015">Disulfide bond</keyword>
<feature type="domain" description="Thioredoxin" evidence="6">
    <location>
        <begin position="35"/>
        <end position="181"/>
    </location>
</feature>
<evidence type="ECO:0000313" key="7">
    <source>
        <dbReference type="EMBL" id="RZC45675.1"/>
    </source>
</evidence>
<sequence length="184" mass="20818">MAIVTSIFNGDLTKTDFICSSMNPKIGLSSRSLHLKPREESIRFPVNPVQYTSSSLSLKKKYLWKSVIVASIHRAEPEVVTEDTWDEYVLNSDIPVIVEFWASWCGPCRMVHREIEEIANEYVGKIKCYKLRADVEFKVAEKYGVKAVPIVLFFKNGEKSNSVIGTMPKHVYTAAIDKLLTPSS</sequence>
<dbReference type="InterPro" id="IPR017937">
    <property type="entry name" value="Thioredoxin_CS"/>
</dbReference>
<evidence type="ECO:0000256" key="5">
    <source>
        <dbReference type="ARBA" id="ARBA00023284"/>
    </source>
</evidence>
<dbReference type="Pfam" id="PF00085">
    <property type="entry name" value="Thioredoxin"/>
    <property type="match status" value="1"/>
</dbReference>
<reference evidence="7 8" key="1">
    <citation type="journal article" date="2018" name="Science">
        <title>The opium poppy genome and morphinan production.</title>
        <authorList>
            <person name="Guo L."/>
            <person name="Winzer T."/>
            <person name="Yang X."/>
            <person name="Li Y."/>
            <person name="Ning Z."/>
            <person name="He Z."/>
            <person name="Teodor R."/>
            <person name="Lu Y."/>
            <person name="Bowser T.A."/>
            <person name="Graham I.A."/>
            <person name="Ye K."/>
        </authorList>
    </citation>
    <scope>NUCLEOTIDE SEQUENCE [LARGE SCALE GENOMIC DNA]</scope>
    <source>
        <strain evidence="8">cv. HN1</strain>
        <tissue evidence="7">Leaves</tissue>
    </source>
</reference>